<dbReference type="Pfam" id="PF13279">
    <property type="entry name" value="4HBT_2"/>
    <property type="match status" value="1"/>
</dbReference>
<dbReference type="PANTHER" id="PTHR31793:SF27">
    <property type="entry name" value="NOVEL THIOESTERASE SUPERFAMILY DOMAIN AND SAPOSIN A-TYPE DOMAIN CONTAINING PROTEIN (0610012H03RIK)"/>
    <property type="match status" value="1"/>
</dbReference>
<dbReference type="InterPro" id="IPR029069">
    <property type="entry name" value="HotDog_dom_sf"/>
</dbReference>
<organism evidence="3 4">
    <name type="scientific">Marine Group III euryarchaeote CG-Epi4</name>
    <dbReference type="NCBI Taxonomy" id="1888998"/>
    <lineage>
        <taxon>Archaea</taxon>
        <taxon>Methanobacteriati</taxon>
        <taxon>Thermoplasmatota</taxon>
        <taxon>Thermoplasmata</taxon>
        <taxon>Candidatus Thermoprofundales</taxon>
    </lineage>
</organism>
<protein>
    <recommendedName>
        <fullName evidence="5">Thioesterase</fullName>
    </recommendedName>
</protein>
<reference evidence="3 4" key="1">
    <citation type="submission" date="2016-08" db="EMBL/GenBank/DDBJ databases">
        <title>New Insights into Marine Group III Euryarchaeota, from dark to light.</title>
        <authorList>
            <person name="Haro-Moreno J.M."/>
            <person name="Rodriguez-Valera F."/>
            <person name="Lopez-Garcia P."/>
            <person name="Moreira D."/>
            <person name="Martin-Cuadrado A.B."/>
        </authorList>
    </citation>
    <scope>NUCLEOTIDE SEQUENCE [LARGE SCALE GENOMIC DNA]</scope>
    <source>
        <strain evidence="3">CG-Epi4</strain>
    </source>
</reference>
<dbReference type="Gene3D" id="3.10.129.10">
    <property type="entry name" value="Hotdog Thioesterase"/>
    <property type="match status" value="1"/>
</dbReference>
<proteinExistence type="inferred from homology"/>
<dbReference type="PANTHER" id="PTHR31793">
    <property type="entry name" value="4-HYDROXYBENZOYL-COA THIOESTERASE FAMILY MEMBER"/>
    <property type="match status" value="1"/>
</dbReference>
<dbReference type="GO" id="GO:0047617">
    <property type="term" value="F:fatty acyl-CoA hydrolase activity"/>
    <property type="evidence" value="ECO:0007669"/>
    <property type="project" value="TreeGrafter"/>
</dbReference>
<comment type="similarity">
    <text evidence="1">Belongs to the 4-hydroxybenzoyl-CoA thioesterase family.</text>
</comment>
<comment type="caution">
    <text evidence="3">The sequence shown here is derived from an EMBL/GenBank/DDBJ whole genome shotgun (WGS) entry which is preliminary data.</text>
</comment>
<dbReference type="Proteomes" id="UP000183375">
    <property type="component" value="Unassembled WGS sequence"/>
</dbReference>
<evidence type="ECO:0000313" key="4">
    <source>
        <dbReference type="Proteomes" id="UP000183375"/>
    </source>
</evidence>
<evidence type="ECO:0000256" key="1">
    <source>
        <dbReference type="ARBA" id="ARBA00005953"/>
    </source>
</evidence>
<sequence>MSDKNWPIETQIPVLWGDMDSFGHVNNIIYLKWCETSRVELFREMWKVKTLDTENTQLGTGIGPILANFNCNYKFPVKYPDEINVKTRVSHIGNSSFGIEHEIFSKNNGNRLVFEGSSVIVMINYNDGSKFKIDSEMNKKFEKFF</sequence>
<accession>A0A1J5U268</accession>
<dbReference type="EMBL" id="MIYX01000024">
    <property type="protein sequence ID" value="OIR20132.1"/>
    <property type="molecule type" value="Genomic_DNA"/>
</dbReference>
<dbReference type="InterPro" id="IPR050563">
    <property type="entry name" value="4-hydroxybenzoyl-CoA_TE"/>
</dbReference>
<gene>
    <name evidence="3" type="ORF">BEU01_01970</name>
</gene>
<evidence type="ECO:0000256" key="2">
    <source>
        <dbReference type="ARBA" id="ARBA00022801"/>
    </source>
</evidence>
<evidence type="ECO:0008006" key="5">
    <source>
        <dbReference type="Google" id="ProtNLM"/>
    </source>
</evidence>
<dbReference type="AlphaFoldDB" id="A0A1J5U268"/>
<dbReference type="SUPFAM" id="SSF54637">
    <property type="entry name" value="Thioesterase/thiol ester dehydrase-isomerase"/>
    <property type="match status" value="1"/>
</dbReference>
<name>A0A1J5U268_9ARCH</name>
<keyword evidence="2" id="KW-0378">Hydrolase</keyword>
<dbReference type="CDD" id="cd00586">
    <property type="entry name" value="4HBT"/>
    <property type="match status" value="1"/>
</dbReference>
<evidence type="ECO:0000313" key="3">
    <source>
        <dbReference type="EMBL" id="OIR20132.1"/>
    </source>
</evidence>